<dbReference type="Proteomes" id="UP000001307">
    <property type="component" value="Unassembled WGS sequence"/>
</dbReference>
<evidence type="ECO:0000256" key="3">
    <source>
        <dbReference type="ARBA" id="ARBA00008295"/>
    </source>
</evidence>
<keyword evidence="6 10" id="KW-0812">Transmembrane</keyword>
<evidence type="ECO:0000256" key="9">
    <source>
        <dbReference type="ARBA" id="ARBA00023136"/>
    </source>
</evidence>
<dbReference type="Gene3D" id="1.20.140.150">
    <property type="match status" value="1"/>
</dbReference>
<dbReference type="InterPro" id="IPR004031">
    <property type="entry name" value="PMP22/EMP/MP20/Claudin"/>
</dbReference>
<name>E4XGP0_OIKDI</name>
<gene>
    <name evidence="12" type="ORF">GSOID_T00010653001</name>
</gene>
<evidence type="ECO:0000256" key="2">
    <source>
        <dbReference type="ARBA" id="ARBA00004651"/>
    </source>
</evidence>
<dbReference type="EMBL" id="FN653048">
    <property type="protein sequence ID" value="CBY09838.1"/>
    <property type="molecule type" value="Genomic_DNA"/>
</dbReference>
<evidence type="ECO:0000256" key="10">
    <source>
        <dbReference type="SAM" id="Phobius"/>
    </source>
</evidence>
<evidence type="ECO:0000256" key="6">
    <source>
        <dbReference type="ARBA" id="ARBA00022692"/>
    </source>
</evidence>
<comment type="similarity">
    <text evidence="3">Belongs to the claudin family.</text>
</comment>
<evidence type="ECO:0000313" key="12">
    <source>
        <dbReference type="EMBL" id="CBY09838.1"/>
    </source>
</evidence>
<dbReference type="GO" id="GO:0005923">
    <property type="term" value="C:bicellular tight junction"/>
    <property type="evidence" value="ECO:0007669"/>
    <property type="project" value="UniProtKB-SubCell"/>
</dbReference>
<evidence type="ECO:0000256" key="11">
    <source>
        <dbReference type="SAM" id="SignalP"/>
    </source>
</evidence>
<dbReference type="InterPro" id="IPR006187">
    <property type="entry name" value="Claudin"/>
</dbReference>
<keyword evidence="8 10" id="KW-1133">Transmembrane helix</keyword>
<keyword evidence="9 10" id="KW-0472">Membrane</keyword>
<dbReference type="AlphaFoldDB" id="E4XGP0"/>
<dbReference type="PRINTS" id="PR01077">
    <property type="entry name" value="CLAUDIN"/>
</dbReference>
<keyword evidence="11" id="KW-0732">Signal</keyword>
<evidence type="ECO:0000256" key="7">
    <source>
        <dbReference type="ARBA" id="ARBA00022949"/>
    </source>
</evidence>
<evidence type="ECO:0000313" key="13">
    <source>
        <dbReference type="Proteomes" id="UP000001307"/>
    </source>
</evidence>
<dbReference type="InParanoid" id="E4XGP0"/>
<dbReference type="OrthoDB" id="8830244at2759"/>
<feature type="transmembrane region" description="Helical" evidence="10">
    <location>
        <begin position="118"/>
        <end position="143"/>
    </location>
</feature>
<keyword evidence="5" id="KW-1003">Cell membrane</keyword>
<evidence type="ECO:0000256" key="5">
    <source>
        <dbReference type="ARBA" id="ARBA00022475"/>
    </source>
</evidence>
<keyword evidence="13" id="KW-1185">Reference proteome</keyword>
<dbReference type="PANTHER" id="PTHR12002">
    <property type="entry name" value="CLAUDIN"/>
    <property type="match status" value="1"/>
</dbReference>
<dbReference type="GO" id="GO:0005886">
    <property type="term" value="C:plasma membrane"/>
    <property type="evidence" value="ECO:0007669"/>
    <property type="project" value="UniProtKB-SubCell"/>
</dbReference>
<dbReference type="Pfam" id="PF00822">
    <property type="entry name" value="PMP22_Claudin"/>
    <property type="match status" value="1"/>
</dbReference>
<feature type="transmembrane region" description="Helical" evidence="10">
    <location>
        <begin position="79"/>
        <end position="97"/>
    </location>
</feature>
<proteinExistence type="inferred from homology"/>
<sequence length="244" mass="26222">MGSPGMQLAGFILGSLAACGSLITCVMPEWRRQDMAGEVIEMQIRKQGIWWNCMFFSTGQWHCDDFDRIIVGLPPELQAARALMVLSCILAFGGYCIGNMSLSCTTFMSDNLNSKKRLCITSALLLGLSSLMTGVSVSFYAAIVVQDFYMSGGMAATGLNARGGMGGGMGNSVGGRYVYGTALFFGWASMGLGLLGCVLQIMGSKGMDEDEDEYDDGGRNFMAQNNTYNNPAFTTKGRTGTEYI</sequence>
<protein>
    <recommendedName>
        <fullName evidence="14">Claudin</fullName>
    </recommendedName>
</protein>
<feature type="transmembrane region" description="Helical" evidence="10">
    <location>
        <begin position="177"/>
        <end position="199"/>
    </location>
</feature>
<feature type="chain" id="PRO_5003192590" description="Claudin" evidence="11">
    <location>
        <begin position="21"/>
        <end position="244"/>
    </location>
</feature>
<dbReference type="GO" id="GO:0005198">
    <property type="term" value="F:structural molecule activity"/>
    <property type="evidence" value="ECO:0007669"/>
    <property type="project" value="InterPro"/>
</dbReference>
<accession>E4XGP0</accession>
<feature type="signal peptide" evidence="11">
    <location>
        <begin position="1"/>
        <end position="20"/>
    </location>
</feature>
<evidence type="ECO:0000256" key="4">
    <source>
        <dbReference type="ARBA" id="ARBA00022427"/>
    </source>
</evidence>
<evidence type="ECO:0000256" key="1">
    <source>
        <dbReference type="ARBA" id="ARBA00004435"/>
    </source>
</evidence>
<keyword evidence="4" id="KW-0796">Tight junction</keyword>
<keyword evidence="7" id="KW-0965">Cell junction</keyword>
<evidence type="ECO:0008006" key="14">
    <source>
        <dbReference type="Google" id="ProtNLM"/>
    </source>
</evidence>
<organism evidence="12">
    <name type="scientific">Oikopleura dioica</name>
    <name type="common">Tunicate</name>
    <dbReference type="NCBI Taxonomy" id="34765"/>
    <lineage>
        <taxon>Eukaryota</taxon>
        <taxon>Metazoa</taxon>
        <taxon>Chordata</taxon>
        <taxon>Tunicata</taxon>
        <taxon>Appendicularia</taxon>
        <taxon>Copelata</taxon>
        <taxon>Oikopleuridae</taxon>
        <taxon>Oikopleura</taxon>
    </lineage>
</organism>
<reference evidence="12" key="1">
    <citation type="journal article" date="2010" name="Science">
        <title>Plasticity of animal genome architecture unmasked by rapid evolution of a pelagic tunicate.</title>
        <authorList>
            <person name="Denoeud F."/>
            <person name="Henriet S."/>
            <person name="Mungpakdee S."/>
            <person name="Aury J.M."/>
            <person name="Da Silva C."/>
            <person name="Brinkmann H."/>
            <person name="Mikhaleva J."/>
            <person name="Olsen L.C."/>
            <person name="Jubin C."/>
            <person name="Canestro C."/>
            <person name="Bouquet J.M."/>
            <person name="Danks G."/>
            <person name="Poulain J."/>
            <person name="Campsteijn C."/>
            <person name="Adamski M."/>
            <person name="Cross I."/>
            <person name="Yadetie F."/>
            <person name="Muffato M."/>
            <person name="Louis A."/>
            <person name="Butcher S."/>
            <person name="Tsagkogeorga G."/>
            <person name="Konrad A."/>
            <person name="Singh S."/>
            <person name="Jensen M.F."/>
            <person name="Cong E.H."/>
            <person name="Eikeseth-Otteraa H."/>
            <person name="Noel B."/>
            <person name="Anthouard V."/>
            <person name="Porcel B.M."/>
            <person name="Kachouri-Lafond R."/>
            <person name="Nishino A."/>
            <person name="Ugolini M."/>
            <person name="Chourrout P."/>
            <person name="Nishida H."/>
            <person name="Aasland R."/>
            <person name="Huzurbazar S."/>
            <person name="Westhof E."/>
            <person name="Delsuc F."/>
            <person name="Lehrach H."/>
            <person name="Reinhardt R."/>
            <person name="Weissenbach J."/>
            <person name="Roy S.W."/>
            <person name="Artiguenave F."/>
            <person name="Postlethwait J.H."/>
            <person name="Manak J.R."/>
            <person name="Thompson E.M."/>
            <person name="Jaillon O."/>
            <person name="Du Pasquier L."/>
            <person name="Boudinot P."/>
            <person name="Liberles D.A."/>
            <person name="Volff J.N."/>
            <person name="Philippe H."/>
            <person name="Lenhard B."/>
            <person name="Roest Crollius H."/>
            <person name="Wincker P."/>
            <person name="Chourrout D."/>
        </authorList>
    </citation>
    <scope>NUCLEOTIDE SEQUENCE [LARGE SCALE GENOMIC DNA]</scope>
</reference>
<comment type="subcellular location">
    <subcellularLocation>
        <location evidence="1">Cell junction</location>
        <location evidence="1">Tight junction</location>
    </subcellularLocation>
    <subcellularLocation>
        <location evidence="2">Cell membrane</location>
        <topology evidence="2">Multi-pass membrane protein</topology>
    </subcellularLocation>
</comment>
<evidence type="ECO:0000256" key="8">
    <source>
        <dbReference type="ARBA" id="ARBA00022989"/>
    </source>
</evidence>